<dbReference type="EC" id="2.7.1.26" evidence="14"/>
<dbReference type="NCBIfam" id="NF004160">
    <property type="entry name" value="PRK05627.1-3"/>
    <property type="match status" value="1"/>
</dbReference>
<dbReference type="InterPro" id="IPR002606">
    <property type="entry name" value="Riboflavin_kinase_bac"/>
</dbReference>
<dbReference type="SUPFAM" id="SSF82114">
    <property type="entry name" value="Riboflavin kinase-like"/>
    <property type="match status" value="1"/>
</dbReference>
<dbReference type="GO" id="GO:0009231">
    <property type="term" value="P:riboflavin biosynthetic process"/>
    <property type="evidence" value="ECO:0007669"/>
    <property type="project" value="InterPro"/>
</dbReference>
<dbReference type="SMART" id="SM00904">
    <property type="entry name" value="Flavokinase"/>
    <property type="match status" value="1"/>
</dbReference>
<dbReference type="EMBL" id="JASODW010000009">
    <property type="protein sequence ID" value="MDK6275601.1"/>
    <property type="molecule type" value="Genomic_DNA"/>
</dbReference>
<keyword evidence="7 14" id="KW-0547">Nucleotide-binding</keyword>
<evidence type="ECO:0000256" key="2">
    <source>
        <dbReference type="ARBA" id="ARBA00005201"/>
    </source>
</evidence>
<evidence type="ECO:0000256" key="9">
    <source>
        <dbReference type="ARBA" id="ARBA00022827"/>
    </source>
</evidence>
<dbReference type="Gene3D" id="2.40.30.30">
    <property type="entry name" value="Riboflavin kinase-like"/>
    <property type="match status" value="1"/>
</dbReference>
<evidence type="ECO:0000256" key="11">
    <source>
        <dbReference type="ARBA" id="ARBA00023268"/>
    </source>
</evidence>
<feature type="domain" description="Riboflavin kinase" evidence="15">
    <location>
        <begin position="184"/>
        <end position="316"/>
    </location>
</feature>
<dbReference type="PANTHER" id="PTHR22749">
    <property type="entry name" value="RIBOFLAVIN KINASE/FMN ADENYLYLTRANSFERASE"/>
    <property type="match status" value="1"/>
</dbReference>
<gene>
    <name evidence="16" type="ORF">QP116_07655</name>
</gene>
<evidence type="ECO:0000256" key="4">
    <source>
        <dbReference type="ARBA" id="ARBA00022643"/>
    </source>
</evidence>
<keyword evidence="4 14" id="KW-0288">FMN</keyword>
<organism evidence="16 17">
    <name type="scientific">Pseudoglutamicibacter cumminsii</name>
    <dbReference type="NCBI Taxonomy" id="156979"/>
    <lineage>
        <taxon>Bacteria</taxon>
        <taxon>Bacillati</taxon>
        <taxon>Actinomycetota</taxon>
        <taxon>Actinomycetes</taxon>
        <taxon>Micrococcales</taxon>
        <taxon>Micrococcaceae</taxon>
        <taxon>Pseudoglutamicibacter</taxon>
    </lineage>
</organism>
<protein>
    <recommendedName>
        <fullName evidence="14">Riboflavin biosynthesis protein</fullName>
    </recommendedName>
    <domain>
        <recommendedName>
            <fullName evidence="14">Riboflavin kinase</fullName>
            <ecNumber evidence="14">2.7.1.26</ecNumber>
        </recommendedName>
        <alternativeName>
            <fullName evidence="14">Flavokinase</fullName>
        </alternativeName>
    </domain>
    <domain>
        <recommendedName>
            <fullName evidence="14">FMN adenylyltransferase</fullName>
            <ecNumber evidence="14">2.7.7.2</ecNumber>
        </recommendedName>
        <alternativeName>
            <fullName evidence="14">FAD pyrophosphorylase</fullName>
        </alternativeName>
        <alternativeName>
            <fullName evidence="14">FAD synthase</fullName>
        </alternativeName>
    </domain>
</protein>
<evidence type="ECO:0000313" key="16">
    <source>
        <dbReference type="EMBL" id="MDK6275601.1"/>
    </source>
</evidence>
<dbReference type="InterPro" id="IPR015865">
    <property type="entry name" value="Riboflavin_kinase_bac/euk"/>
</dbReference>
<dbReference type="EC" id="2.7.7.2" evidence="14"/>
<dbReference type="GO" id="GO:0009398">
    <property type="term" value="P:FMN biosynthetic process"/>
    <property type="evidence" value="ECO:0007669"/>
    <property type="project" value="UniProtKB-UniRule"/>
</dbReference>
<dbReference type="Pfam" id="PF06574">
    <property type="entry name" value="FAD_syn"/>
    <property type="match status" value="1"/>
</dbReference>
<dbReference type="PIRSF" id="PIRSF004491">
    <property type="entry name" value="FAD_Synth"/>
    <property type="match status" value="1"/>
</dbReference>
<evidence type="ECO:0000313" key="17">
    <source>
        <dbReference type="Proteomes" id="UP001240483"/>
    </source>
</evidence>
<keyword evidence="8 14" id="KW-0418">Kinase</keyword>
<name>A0AAP4CCM8_9MICC</name>
<dbReference type="RefSeq" id="WP_285333364.1">
    <property type="nucleotide sequence ID" value="NZ_JASODW010000009.1"/>
</dbReference>
<dbReference type="GO" id="GO:0003919">
    <property type="term" value="F:FMN adenylyltransferase activity"/>
    <property type="evidence" value="ECO:0007669"/>
    <property type="project" value="UniProtKB-UniRule"/>
</dbReference>
<dbReference type="Pfam" id="PF01687">
    <property type="entry name" value="Flavokinase"/>
    <property type="match status" value="1"/>
</dbReference>
<accession>A0AAP4CCM8</accession>
<dbReference type="AlphaFoldDB" id="A0AAP4CCM8"/>
<dbReference type="GO" id="GO:0005524">
    <property type="term" value="F:ATP binding"/>
    <property type="evidence" value="ECO:0007669"/>
    <property type="project" value="UniProtKB-UniRule"/>
</dbReference>
<comment type="catalytic activity">
    <reaction evidence="13 14">
        <text>FMN + ATP + H(+) = FAD + diphosphate</text>
        <dbReference type="Rhea" id="RHEA:17237"/>
        <dbReference type="ChEBI" id="CHEBI:15378"/>
        <dbReference type="ChEBI" id="CHEBI:30616"/>
        <dbReference type="ChEBI" id="CHEBI:33019"/>
        <dbReference type="ChEBI" id="CHEBI:57692"/>
        <dbReference type="ChEBI" id="CHEBI:58210"/>
        <dbReference type="EC" id="2.7.7.2"/>
    </reaction>
</comment>
<evidence type="ECO:0000256" key="10">
    <source>
        <dbReference type="ARBA" id="ARBA00022840"/>
    </source>
</evidence>
<evidence type="ECO:0000256" key="12">
    <source>
        <dbReference type="ARBA" id="ARBA00047880"/>
    </source>
</evidence>
<dbReference type="GO" id="GO:0008531">
    <property type="term" value="F:riboflavin kinase activity"/>
    <property type="evidence" value="ECO:0007669"/>
    <property type="project" value="UniProtKB-UniRule"/>
</dbReference>
<dbReference type="InterPro" id="IPR015864">
    <property type="entry name" value="FAD_synthase"/>
</dbReference>
<comment type="caution">
    <text evidence="16">The sequence shown here is derived from an EMBL/GenBank/DDBJ whole genome shotgun (WGS) entry which is preliminary data.</text>
</comment>
<dbReference type="InterPro" id="IPR014729">
    <property type="entry name" value="Rossmann-like_a/b/a_fold"/>
</dbReference>
<dbReference type="Gene3D" id="3.40.50.620">
    <property type="entry name" value="HUPs"/>
    <property type="match status" value="1"/>
</dbReference>
<evidence type="ECO:0000256" key="13">
    <source>
        <dbReference type="ARBA" id="ARBA00049494"/>
    </source>
</evidence>
<dbReference type="InterPro" id="IPR023468">
    <property type="entry name" value="Riboflavin_kinase"/>
</dbReference>
<comment type="catalytic activity">
    <reaction evidence="12 14">
        <text>riboflavin + ATP = FMN + ADP + H(+)</text>
        <dbReference type="Rhea" id="RHEA:14357"/>
        <dbReference type="ChEBI" id="CHEBI:15378"/>
        <dbReference type="ChEBI" id="CHEBI:30616"/>
        <dbReference type="ChEBI" id="CHEBI:57986"/>
        <dbReference type="ChEBI" id="CHEBI:58210"/>
        <dbReference type="ChEBI" id="CHEBI:456216"/>
        <dbReference type="EC" id="2.7.1.26"/>
    </reaction>
</comment>
<evidence type="ECO:0000256" key="14">
    <source>
        <dbReference type="PIRNR" id="PIRNR004491"/>
    </source>
</evidence>
<evidence type="ECO:0000256" key="1">
    <source>
        <dbReference type="ARBA" id="ARBA00004726"/>
    </source>
</evidence>
<dbReference type="Proteomes" id="UP001240483">
    <property type="component" value="Unassembled WGS sequence"/>
</dbReference>
<comment type="pathway">
    <text evidence="2 14">Cofactor biosynthesis; FMN biosynthesis; FMN from riboflavin (ATP route): step 1/1.</text>
</comment>
<evidence type="ECO:0000256" key="5">
    <source>
        <dbReference type="ARBA" id="ARBA00022679"/>
    </source>
</evidence>
<dbReference type="GO" id="GO:0006747">
    <property type="term" value="P:FAD biosynthetic process"/>
    <property type="evidence" value="ECO:0007669"/>
    <property type="project" value="UniProtKB-UniRule"/>
</dbReference>
<dbReference type="InterPro" id="IPR023465">
    <property type="entry name" value="Riboflavin_kinase_dom_sf"/>
</dbReference>
<evidence type="ECO:0000256" key="7">
    <source>
        <dbReference type="ARBA" id="ARBA00022741"/>
    </source>
</evidence>
<dbReference type="FunFam" id="3.40.50.620:FF:000021">
    <property type="entry name" value="Riboflavin biosynthesis protein"/>
    <property type="match status" value="1"/>
</dbReference>
<keyword evidence="9 14" id="KW-0274">FAD</keyword>
<evidence type="ECO:0000256" key="3">
    <source>
        <dbReference type="ARBA" id="ARBA00022630"/>
    </source>
</evidence>
<comment type="similarity">
    <text evidence="14">Belongs to the ribF family.</text>
</comment>
<dbReference type="CDD" id="cd02064">
    <property type="entry name" value="FAD_synthetase_N"/>
    <property type="match status" value="1"/>
</dbReference>
<keyword evidence="5 14" id="KW-0808">Transferase</keyword>
<evidence type="ECO:0000256" key="8">
    <source>
        <dbReference type="ARBA" id="ARBA00022777"/>
    </source>
</evidence>
<keyword evidence="11" id="KW-0511">Multifunctional enzyme</keyword>
<dbReference type="PANTHER" id="PTHR22749:SF6">
    <property type="entry name" value="RIBOFLAVIN KINASE"/>
    <property type="match status" value="1"/>
</dbReference>
<dbReference type="NCBIfam" id="TIGR00083">
    <property type="entry name" value="ribF"/>
    <property type="match status" value="1"/>
</dbReference>
<comment type="pathway">
    <text evidence="1 14">Cofactor biosynthesis; FAD biosynthesis; FAD from FMN: step 1/1.</text>
</comment>
<evidence type="ECO:0000256" key="6">
    <source>
        <dbReference type="ARBA" id="ARBA00022695"/>
    </source>
</evidence>
<sequence>MHIWTDPAEVPESLTCSVVTIGNFDGVHRGHMALLDRVVKLAAAADEQCLGVVMTFSPHPATVHRPAFAPVPIMADEIKDIHCAEAGIDAVLRLNYTWQFAQQTPEEFIKNYVVDVLHARAVVVGEDVRFGLDNAGDIDVLRELGEKFGFEVVTLSDVGEQRRWSSTWVREALQVGDVKSAAEVLGRNHRMYGTVVHGFARGRELGFPTANLSDDATGLMPADGVYAGWLIDEAGVWWPSAISIGTNPTFDGVVRVAEAFVMDRPEGELIEEFNLYDQKVVLEFVDHLRPTVTYRGPEALIEQMHLDVERAREILRGDADARPDVVKAAAG</sequence>
<keyword evidence="6 14" id="KW-0548">Nucleotidyltransferase</keyword>
<dbReference type="SUPFAM" id="SSF52374">
    <property type="entry name" value="Nucleotidylyl transferase"/>
    <property type="match status" value="1"/>
</dbReference>
<keyword evidence="10 14" id="KW-0067">ATP-binding</keyword>
<keyword evidence="3 14" id="KW-0285">Flavoprotein</keyword>
<proteinExistence type="inferred from homology"/>
<reference evidence="16" key="1">
    <citation type="submission" date="2023-05" db="EMBL/GenBank/DDBJ databases">
        <title>Cataloging the Phylogenetic Diversity of Human Bladder Bacteria.</title>
        <authorList>
            <person name="Du J."/>
        </authorList>
    </citation>
    <scope>NUCLEOTIDE SEQUENCE</scope>
    <source>
        <strain evidence="16">UMB9978</strain>
    </source>
</reference>
<evidence type="ECO:0000259" key="15">
    <source>
        <dbReference type="SMART" id="SM00904"/>
    </source>
</evidence>